<dbReference type="EMBL" id="RCHS01003687">
    <property type="protein sequence ID" value="RMX40093.1"/>
    <property type="molecule type" value="Genomic_DNA"/>
</dbReference>
<feature type="non-terminal residue" evidence="3">
    <location>
        <position position="1"/>
    </location>
</feature>
<protein>
    <submittedName>
        <fullName evidence="3">Uncharacterized protein</fullName>
    </submittedName>
</protein>
<keyword evidence="1" id="KW-0378">Hydrolase</keyword>
<dbReference type="GO" id="GO:0008081">
    <property type="term" value="F:phosphoric diester hydrolase activity"/>
    <property type="evidence" value="ECO:0007669"/>
    <property type="project" value="TreeGrafter"/>
</dbReference>
<feature type="non-terminal residue" evidence="3">
    <location>
        <position position="333"/>
    </location>
</feature>
<sequence>SLKFFHVSDVHLDPFYNKAADVSTYCQGSGLTADYEAPYGRIGCDSPLALWKIALLGMKEEGQSAEFMMLSGDSSAHGLTDDHGSPKVLKAMSMVASEAHKTFQFFLQLATMTSLDIIFYQTIAIGGKMILLVLNTMYWNNNWYTNDLVKQIAETQMQWFKDQLQLAKDQKKRVLIMSHIPPGGDPHDGSYFWHKQYLIPYASLTAGQFHDVVAGQFYGHTHRNDFHLQIMNTASDEAEKTSTKSFVLQVASVSPVYSNNPTFRVMSLDTRERALVDYDQYYLDLVLVTEFAHPVWKFDSTFSRKYPSKHKLINADRIDELNRKLISQTEGRY</sequence>
<dbReference type="InterPro" id="IPR029052">
    <property type="entry name" value="Metallo-depent_PP-like"/>
</dbReference>
<organism evidence="3 4">
    <name type="scientific">Pocillopora damicornis</name>
    <name type="common">Cauliflower coral</name>
    <name type="synonym">Millepora damicornis</name>
    <dbReference type="NCBI Taxonomy" id="46731"/>
    <lineage>
        <taxon>Eukaryota</taxon>
        <taxon>Metazoa</taxon>
        <taxon>Cnidaria</taxon>
        <taxon>Anthozoa</taxon>
        <taxon>Hexacorallia</taxon>
        <taxon>Scleractinia</taxon>
        <taxon>Astrocoeniina</taxon>
        <taxon>Pocilloporidae</taxon>
        <taxon>Pocillopora</taxon>
    </lineage>
</organism>
<name>A0A3M6TFC6_POCDA</name>
<dbReference type="OrthoDB" id="5967633at2759"/>
<comment type="caution">
    <text evidence="3">The sequence shown here is derived from an EMBL/GenBank/DDBJ whole genome shotgun (WGS) entry which is preliminary data.</text>
</comment>
<keyword evidence="2" id="KW-0325">Glycoprotein</keyword>
<dbReference type="PANTHER" id="PTHR10340:SF57">
    <property type="entry name" value="METALLOPHOS DOMAIN-CONTAINING PROTEIN"/>
    <property type="match status" value="1"/>
</dbReference>
<gene>
    <name evidence="3" type="ORF">pdam_00002226</name>
</gene>
<dbReference type="Proteomes" id="UP000275408">
    <property type="component" value="Unassembled WGS sequence"/>
</dbReference>
<evidence type="ECO:0000256" key="2">
    <source>
        <dbReference type="ARBA" id="ARBA00023180"/>
    </source>
</evidence>
<dbReference type="PANTHER" id="PTHR10340">
    <property type="entry name" value="SPHINGOMYELIN PHOSPHODIESTERASE"/>
    <property type="match status" value="1"/>
</dbReference>
<keyword evidence="4" id="KW-1185">Reference proteome</keyword>
<proteinExistence type="predicted"/>
<dbReference type="SUPFAM" id="SSF56300">
    <property type="entry name" value="Metallo-dependent phosphatases"/>
    <property type="match status" value="1"/>
</dbReference>
<evidence type="ECO:0000256" key="1">
    <source>
        <dbReference type="ARBA" id="ARBA00022801"/>
    </source>
</evidence>
<dbReference type="GO" id="GO:0005615">
    <property type="term" value="C:extracellular space"/>
    <property type="evidence" value="ECO:0007669"/>
    <property type="project" value="TreeGrafter"/>
</dbReference>
<reference evidence="3 4" key="1">
    <citation type="journal article" date="2018" name="Sci. Rep.">
        <title>Comparative analysis of the Pocillopora damicornis genome highlights role of immune system in coral evolution.</title>
        <authorList>
            <person name="Cunning R."/>
            <person name="Bay R.A."/>
            <person name="Gillette P."/>
            <person name="Baker A.C."/>
            <person name="Traylor-Knowles N."/>
        </authorList>
    </citation>
    <scope>NUCLEOTIDE SEQUENCE [LARGE SCALE GENOMIC DNA]</scope>
    <source>
        <strain evidence="3">RSMAS</strain>
        <tissue evidence="3">Whole animal</tissue>
    </source>
</reference>
<dbReference type="Gene3D" id="3.60.21.10">
    <property type="match status" value="1"/>
</dbReference>
<evidence type="ECO:0000313" key="3">
    <source>
        <dbReference type="EMBL" id="RMX40093.1"/>
    </source>
</evidence>
<accession>A0A3M6TFC6</accession>
<dbReference type="AlphaFoldDB" id="A0A3M6TFC6"/>
<evidence type="ECO:0000313" key="4">
    <source>
        <dbReference type="Proteomes" id="UP000275408"/>
    </source>
</evidence>